<organism evidence="1 2">
    <name type="scientific">Citrus sinensis</name>
    <name type="common">Sweet orange</name>
    <name type="synonym">Citrus aurantium var. sinensis</name>
    <dbReference type="NCBI Taxonomy" id="2711"/>
    <lineage>
        <taxon>Eukaryota</taxon>
        <taxon>Viridiplantae</taxon>
        <taxon>Streptophyta</taxon>
        <taxon>Embryophyta</taxon>
        <taxon>Tracheophyta</taxon>
        <taxon>Spermatophyta</taxon>
        <taxon>Magnoliopsida</taxon>
        <taxon>eudicotyledons</taxon>
        <taxon>Gunneridae</taxon>
        <taxon>Pentapetalae</taxon>
        <taxon>rosids</taxon>
        <taxon>malvids</taxon>
        <taxon>Sapindales</taxon>
        <taxon>Rutaceae</taxon>
        <taxon>Aurantioideae</taxon>
        <taxon>Citrus</taxon>
    </lineage>
</organism>
<accession>A0ACB8J2S7</accession>
<sequence length="255" mass="28159">MIVCCSSRDELDAVCSAVSNLVAISFSSLVTTHSDLAETERTLILEEFRHTAMKWNQKVTEQSGDESETGKDEHKSHMIVVTDACLPLLSSGESAISARVLINYELPTKKETYIRRMTTCLAADGSVINIVVGGEVVTLRSMEESLGLIVAEVPINLAPSAPSTTAAAASLLHLVQQLASWYICFLFLVYGRNGLICFALFPSELNPDFLSDPIQLWLDWIGSDYRFLKFCDIARLLQYQKNIRGVDPAFDTDTV</sequence>
<comment type="caution">
    <text evidence="1">The sequence shown here is derived from an EMBL/GenBank/DDBJ whole genome shotgun (WGS) entry which is preliminary data.</text>
</comment>
<name>A0ACB8J2S7_CITSI</name>
<reference evidence="2" key="1">
    <citation type="journal article" date="2023" name="Hortic. Res.">
        <title>A chromosome-level phased genome enabling allele-level studies in sweet orange: a case study on citrus Huanglongbing tolerance.</title>
        <authorList>
            <person name="Wu B."/>
            <person name="Yu Q."/>
            <person name="Deng Z."/>
            <person name="Duan Y."/>
            <person name="Luo F."/>
            <person name="Gmitter F. Jr."/>
        </authorList>
    </citation>
    <scope>NUCLEOTIDE SEQUENCE [LARGE SCALE GENOMIC DNA]</scope>
    <source>
        <strain evidence="2">cv. Valencia</strain>
    </source>
</reference>
<keyword evidence="2" id="KW-1185">Reference proteome</keyword>
<evidence type="ECO:0000313" key="1">
    <source>
        <dbReference type="EMBL" id="KAH9711860.1"/>
    </source>
</evidence>
<evidence type="ECO:0000313" key="2">
    <source>
        <dbReference type="Proteomes" id="UP000829398"/>
    </source>
</evidence>
<gene>
    <name evidence="1" type="ORF">KPL71_019881</name>
</gene>
<dbReference type="Proteomes" id="UP000829398">
    <property type="component" value="Chromosome 7"/>
</dbReference>
<protein>
    <submittedName>
        <fullName evidence="1">Initiation factor 4A-like protein</fullName>
    </submittedName>
</protein>
<dbReference type="EMBL" id="CM039176">
    <property type="protein sequence ID" value="KAH9711860.1"/>
    <property type="molecule type" value="Genomic_DNA"/>
</dbReference>
<proteinExistence type="predicted"/>